<proteinExistence type="predicted"/>
<evidence type="ECO:0000259" key="2">
    <source>
        <dbReference type="Pfam" id="PF18932"/>
    </source>
</evidence>
<gene>
    <name evidence="3" type="ORF">GJQ57_09595</name>
</gene>
<evidence type="ECO:0000313" key="4">
    <source>
        <dbReference type="Proteomes" id="UP000441032"/>
    </source>
</evidence>
<feature type="region of interest" description="Disordered" evidence="1">
    <location>
        <begin position="1"/>
        <end position="43"/>
    </location>
</feature>
<accession>A0A7X2HLU3</accession>
<protein>
    <recommendedName>
        <fullName evidence="2">DUF5681 domain-containing protein</fullName>
    </recommendedName>
</protein>
<dbReference type="EMBL" id="WJYN01000003">
    <property type="protein sequence ID" value="MRS98902.1"/>
    <property type="molecule type" value="Genomic_DNA"/>
</dbReference>
<organism evidence="3 4">
    <name type="scientific">Ralstonia pickettii</name>
    <name type="common">Burkholderia pickettii</name>
    <dbReference type="NCBI Taxonomy" id="329"/>
    <lineage>
        <taxon>Bacteria</taxon>
        <taxon>Pseudomonadati</taxon>
        <taxon>Pseudomonadota</taxon>
        <taxon>Betaproteobacteria</taxon>
        <taxon>Burkholderiales</taxon>
        <taxon>Burkholderiaceae</taxon>
        <taxon>Ralstonia</taxon>
    </lineage>
</organism>
<dbReference type="Pfam" id="PF18932">
    <property type="entry name" value="DUF5681"/>
    <property type="match status" value="1"/>
</dbReference>
<name>A0A7X2HLU3_RALPI</name>
<sequence>MTKRTKHGAAAPYEVGYGKPPKATQFRKGESGNPRGRPKGQRNFATELRDALSETVVVAEHGKRKRLTKRTVICRQLANRSASGDLAALRLLLPLLAQAEAAEASATTSDAPFDPELERTLTRALFARLASIQETSEEENRS</sequence>
<comment type="caution">
    <text evidence="3">The sequence shown here is derived from an EMBL/GenBank/DDBJ whole genome shotgun (WGS) entry which is preliminary data.</text>
</comment>
<dbReference type="AlphaFoldDB" id="A0A7X2HLU3"/>
<evidence type="ECO:0000313" key="3">
    <source>
        <dbReference type="EMBL" id="MRS98902.1"/>
    </source>
</evidence>
<dbReference type="InterPro" id="IPR043736">
    <property type="entry name" value="DUF5681"/>
</dbReference>
<reference evidence="3 4" key="1">
    <citation type="submission" date="2019-11" db="EMBL/GenBank/DDBJ databases">
        <title>Phenotypic characterization of an OXA-22 and OXA-60 co-producing Ralstonia pickettii clinical strain.</title>
        <authorList>
            <person name="He F."/>
        </authorList>
    </citation>
    <scope>NUCLEOTIDE SEQUENCE [LARGE SCALE GENOMIC DNA]</scope>
    <source>
        <strain evidence="3 4">PSLESD1</strain>
    </source>
</reference>
<feature type="domain" description="DUF5681" evidence="2">
    <location>
        <begin position="22"/>
        <end position="100"/>
    </location>
</feature>
<dbReference type="Proteomes" id="UP000441032">
    <property type="component" value="Unassembled WGS sequence"/>
</dbReference>
<evidence type="ECO:0000256" key="1">
    <source>
        <dbReference type="SAM" id="MobiDB-lite"/>
    </source>
</evidence>
<dbReference type="RefSeq" id="WP_154206635.1">
    <property type="nucleotide sequence ID" value="NZ_WJYN01000003.1"/>
</dbReference>